<evidence type="ECO:0000313" key="1">
    <source>
        <dbReference type="EMBL" id="ANE52881.1"/>
    </source>
</evidence>
<dbReference type="AlphaFoldDB" id="A0A172U0K3"/>
<sequence>MGLKYKLISFPKKKLQRVGFAQSEGEKEKDFKISDLKISEAFGFILHAPSHPSVVKAFTVTMNFGTPHL</sequence>
<gene>
    <name evidence="1" type="ORF">SY85_22755</name>
</gene>
<reference evidence="2" key="1">
    <citation type="submission" date="2015-01" db="EMBL/GenBank/DDBJ databases">
        <title>Flavisolibacter sp./LCS9/ whole genome sequencing.</title>
        <authorList>
            <person name="Kim M.K."/>
            <person name="Srinivasan S."/>
            <person name="Lee J.-J."/>
        </authorList>
    </citation>
    <scope>NUCLEOTIDE SEQUENCE [LARGE SCALE GENOMIC DNA]</scope>
    <source>
        <strain evidence="2">LCS9</strain>
    </source>
</reference>
<name>A0A172U0K3_9BACT</name>
<proteinExistence type="predicted"/>
<organism evidence="1 2">
    <name type="scientific">Flavisolibacter tropicus</name>
    <dbReference type="NCBI Taxonomy" id="1492898"/>
    <lineage>
        <taxon>Bacteria</taxon>
        <taxon>Pseudomonadati</taxon>
        <taxon>Bacteroidota</taxon>
        <taxon>Chitinophagia</taxon>
        <taxon>Chitinophagales</taxon>
        <taxon>Chitinophagaceae</taxon>
        <taxon>Flavisolibacter</taxon>
    </lineage>
</organism>
<keyword evidence="2" id="KW-1185">Reference proteome</keyword>
<dbReference type="EMBL" id="CP011390">
    <property type="protein sequence ID" value="ANE52881.1"/>
    <property type="molecule type" value="Genomic_DNA"/>
</dbReference>
<accession>A0A172U0K3</accession>
<dbReference type="Proteomes" id="UP000077177">
    <property type="component" value="Chromosome"/>
</dbReference>
<evidence type="ECO:0000313" key="2">
    <source>
        <dbReference type="Proteomes" id="UP000077177"/>
    </source>
</evidence>
<reference evidence="1 2" key="2">
    <citation type="journal article" date="2016" name="Int. J. Syst. Evol. Microbiol.">
        <title>Flavisolibacter tropicus sp. nov., isolated from tropical soil.</title>
        <authorList>
            <person name="Lee J.J."/>
            <person name="Kang M.S."/>
            <person name="Kim G.S."/>
            <person name="Lee C.S."/>
            <person name="Lim S."/>
            <person name="Lee J."/>
            <person name="Roh S.H."/>
            <person name="Kang H."/>
            <person name="Ha J.M."/>
            <person name="Bae S."/>
            <person name="Jung H.Y."/>
            <person name="Kim M.K."/>
        </authorList>
    </citation>
    <scope>NUCLEOTIDE SEQUENCE [LARGE SCALE GENOMIC DNA]</scope>
    <source>
        <strain evidence="1 2">LCS9</strain>
    </source>
</reference>
<protein>
    <submittedName>
        <fullName evidence="1">Uncharacterized protein</fullName>
    </submittedName>
</protein>
<dbReference type="KEGG" id="fla:SY85_22755"/>